<dbReference type="Gene3D" id="3.30.200.20">
    <property type="entry name" value="Phosphorylase Kinase, domain 1"/>
    <property type="match status" value="1"/>
</dbReference>
<name>A0A7I8VTM1_9ANNE</name>
<dbReference type="AlphaFoldDB" id="A0A7I8VTM1"/>
<dbReference type="SUPFAM" id="SSF56112">
    <property type="entry name" value="Protein kinase-like (PK-like)"/>
    <property type="match status" value="1"/>
</dbReference>
<comment type="caution">
    <text evidence="5">The sequence shown here is derived from an EMBL/GenBank/DDBJ whole genome shotgun (WGS) entry which is preliminary data.</text>
</comment>
<evidence type="ECO:0000259" key="4">
    <source>
        <dbReference type="PROSITE" id="PS50011"/>
    </source>
</evidence>
<dbReference type="InterPro" id="IPR000719">
    <property type="entry name" value="Prot_kinase_dom"/>
</dbReference>
<dbReference type="InterPro" id="IPR002909">
    <property type="entry name" value="IPT_dom"/>
</dbReference>
<dbReference type="InterPro" id="IPR050122">
    <property type="entry name" value="RTK"/>
</dbReference>
<reference evidence="5 6" key="1">
    <citation type="submission" date="2020-08" db="EMBL/GenBank/DDBJ databases">
        <authorList>
            <person name="Hejnol A."/>
        </authorList>
    </citation>
    <scope>NUCLEOTIDE SEQUENCE [LARGE SCALE GENOMIC DNA]</scope>
</reference>
<gene>
    <name evidence="5" type="ORF">DGYR_LOCUS7863</name>
</gene>
<keyword evidence="2" id="KW-0418">Kinase</keyword>
<dbReference type="InterPro" id="IPR008266">
    <property type="entry name" value="Tyr_kinase_AS"/>
</dbReference>
<accession>A0A7I8VTM1</accession>
<dbReference type="Gene3D" id="1.10.510.10">
    <property type="entry name" value="Transferase(Phosphotransferase) domain 1"/>
    <property type="match status" value="1"/>
</dbReference>
<dbReference type="OrthoDB" id="535945at2759"/>
<dbReference type="PANTHER" id="PTHR24416:SF611">
    <property type="entry name" value="TYROSINE-PROTEIN KINASE TRANSMEMBRANE RECEPTOR ROR"/>
    <property type="match status" value="1"/>
</dbReference>
<evidence type="ECO:0000256" key="1">
    <source>
        <dbReference type="ARBA" id="ARBA00004479"/>
    </source>
</evidence>
<evidence type="ECO:0000256" key="2">
    <source>
        <dbReference type="ARBA" id="ARBA00023137"/>
    </source>
</evidence>
<dbReference type="Gene3D" id="2.10.50.10">
    <property type="entry name" value="Tumor Necrosis Factor Receptor, subunit A, domain 2"/>
    <property type="match status" value="1"/>
</dbReference>
<dbReference type="SUPFAM" id="SSF57184">
    <property type="entry name" value="Growth factor receptor domain"/>
    <property type="match status" value="1"/>
</dbReference>
<dbReference type="Proteomes" id="UP000549394">
    <property type="component" value="Unassembled WGS sequence"/>
</dbReference>
<dbReference type="PANTHER" id="PTHR24416">
    <property type="entry name" value="TYROSINE-PROTEIN KINASE RECEPTOR"/>
    <property type="match status" value="1"/>
</dbReference>
<protein>
    <submittedName>
        <fullName evidence="5">DgyrCDS8258</fullName>
    </submittedName>
</protein>
<dbReference type="GO" id="GO:0007169">
    <property type="term" value="P:cell surface receptor protein tyrosine kinase signaling pathway"/>
    <property type="evidence" value="ECO:0007669"/>
    <property type="project" value="TreeGrafter"/>
</dbReference>
<feature type="domain" description="Protein kinase" evidence="4">
    <location>
        <begin position="647"/>
        <end position="910"/>
    </location>
</feature>
<dbReference type="InterPro" id="IPR011009">
    <property type="entry name" value="Kinase-like_dom_sf"/>
</dbReference>
<dbReference type="GO" id="GO:0005886">
    <property type="term" value="C:plasma membrane"/>
    <property type="evidence" value="ECO:0007669"/>
    <property type="project" value="TreeGrafter"/>
</dbReference>
<keyword evidence="3" id="KW-0732">Signal</keyword>
<dbReference type="Pfam" id="PF07714">
    <property type="entry name" value="PK_Tyr_Ser-Thr"/>
    <property type="match status" value="1"/>
</dbReference>
<dbReference type="Pfam" id="PF07699">
    <property type="entry name" value="Ephrin_rec_like"/>
    <property type="match status" value="3"/>
</dbReference>
<evidence type="ECO:0000256" key="3">
    <source>
        <dbReference type="SAM" id="SignalP"/>
    </source>
</evidence>
<feature type="signal peptide" evidence="3">
    <location>
        <begin position="1"/>
        <end position="15"/>
    </location>
</feature>
<dbReference type="GO" id="GO:0004714">
    <property type="term" value="F:transmembrane receptor protein tyrosine kinase activity"/>
    <property type="evidence" value="ECO:0007669"/>
    <property type="project" value="TreeGrafter"/>
</dbReference>
<sequence>MRFLLPVFFVILVLTDEQCVDRACVICERGYYKNERCVKCPEDTTNFFVGATSRDDCILAPPLQEYFTVKDKNCPLGTENILSKYCKACSSVCPECPPKFGTLISDYQCPDFTERVTNPVEGCKPCLNGTVMFNKNQMFCEKCRHPDGICSEREFKEEDCLPGTHWNKKYLQCIPCGYSSFNVLNEFAETVILIAQHFLDDCPPGSEYSELNDGNRRCIACAQHHYRDGKTRLCIQCPKGFGTFQPGSTKIEHCNRPLASNMSLPKTAEGCPKGYEIQSDKCVPCPKNMFKSSQLDDSNCQPCPENTIALYVGSSSCQELIQIISFSPNSTRKADTIINIKIKGSFSVQYILNRITIAEQPCFTNVLRIFERTELICTVRHSPEPVSGPLKLMLNDEIVVESKDIFSFLTVPKIESIDREKTFESGGLIASVKGFDFNSTNPLMIIRMVEGNFTTNCTLDSDTLLECILPRLPKGKGNIGVLFDEVDYYSDFQSLTVLNDPRLKVFERDLYELEAYKKFAIFNGTNLNSAKISDYKIQIGSEECKIGSLSSSSITCNVLEFDVNIQYNVTVKCADFSWSLGFLKKVAKPDDSSENDDNVNLIIIILSTFRRKKQTKLIKRESKWKLPSIGTKRKRNYDDYLIDFDQLSIQYDIEQGFFGKLSKAIFFPPHQIKMVNVHIKCLYGDNVTPIDVSEFLEEAMTFSNVSNDYILSPIALTYDSLRKPFVLFPAANNLKNFLVRFGSTLSLNDLLFVANQVLEGLNILYQKYGILHGDIACRNCVISHNLTTQIADNCLSKDLYRSDYGILPACGNRSVPIRWMAPELFVDYKITLWSELWSAAVLIWEVLTNGETPYYKIDTLDVPHHVLQGQVLEQPAFCPREVYELLKCSFSKEITDRPSWKNLQATLTRFRY</sequence>
<dbReference type="InterPro" id="IPR011641">
    <property type="entry name" value="Tyr-kin_ephrin_A/B_rcpt-like"/>
</dbReference>
<keyword evidence="2" id="KW-0808">Transferase</keyword>
<dbReference type="PROSITE" id="PS50011">
    <property type="entry name" value="PROTEIN_KINASE_DOM"/>
    <property type="match status" value="1"/>
</dbReference>
<dbReference type="SMART" id="SM01411">
    <property type="entry name" value="Ephrin_rec_like"/>
    <property type="match status" value="3"/>
</dbReference>
<dbReference type="PRINTS" id="PR00109">
    <property type="entry name" value="TYRKINASE"/>
</dbReference>
<proteinExistence type="predicted"/>
<dbReference type="InterPro" id="IPR009030">
    <property type="entry name" value="Growth_fac_rcpt_cys_sf"/>
</dbReference>
<evidence type="ECO:0000313" key="6">
    <source>
        <dbReference type="Proteomes" id="UP000549394"/>
    </source>
</evidence>
<evidence type="ECO:0000313" key="5">
    <source>
        <dbReference type="EMBL" id="CAD5119664.1"/>
    </source>
</evidence>
<dbReference type="GO" id="GO:0005524">
    <property type="term" value="F:ATP binding"/>
    <property type="evidence" value="ECO:0007669"/>
    <property type="project" value="InterPro"/>
</dbReference>
<dbReference type="GO" id="GO:0043235">
    <property type="term" value="C:receptor complex"/>
    <property type="evidence" value="ECO:0007669"/>
    <property type="project" value="TreeGrafter"/>
</dbReference>
<keyword evidence="6" id="KW-1185">Reference proteome</keyword>
<dbReference type="InterPro" id="IPR001245">
    <property type="entry name" value="Ser-Thr/Tyr_kinase_cat_dom"/>
</dbReference>
<dbReference type="EMBL" id="CAJFCJ010000010">
    <property type="protein sequence ID" value="CAD5119664.1"/>
    <property type="molecule type" value="Genomic_DNA"/>
</dbReference>
<keyword evidence="2" id="KW-0829">Tyrosine-protein kinase</keyword>
<comment type="subcellular location">
    <subcellularLocation>
        <location evidence="1">Membrane</location>
        <topology evidence="1">Single-pass type I membrane protein</topology>
    </subcellularLocation>
</comment>
<dbReference type="PROSITE" id="PS00109">
    <property type="entry name" value="PROTEIN_KINASE_TYR"/>
    <property type="match status" value="1"/>
</dbReference>
<dbReference type="Pfam" id="PF01833">
    <property type="entry name" value="TIG"/>
    <property type="match status" value="1"/>
</dbReference>
<organism evidence="5 6">
    <name type="scientific">Dimorphilus gyrociliatus</name>
    <dbReference type="NCBI Taxonomy" id="2664684"/>
    <lineage>
        <taxon>Eukaryota</taxon>
        <taxon>Metazoa</taxon>
        <taxon>Spiralia</taxon>
        <taxon>Lophotrochozoa</taxon>
        <taxon>Annelida</taxon>
        <taxon>Polychaeta</taxon>
        <taxon>Polychaeta incertae sedis</taxon>
        <taxon>Dinophilidae</taxon>
        <taxon>Dimorphilus</taxon>
    </lineage>
</organism>
<feature type="chain" id="PRO_5029461105" evidence="3">
    <location>
        <begin position="16"/>
        <end position="912"/>
    </location>
</feature>